<sequence length="645" mass="73320">MIKGSIRTKWIMAGFVVFVISLLAYVYYTYHSTRNDIMQSVDTRLLNAALSVKHILGDDYHRQLNAGLHISRSEYQQKSRQLSEFANTLDIAYVYAMILKDGQVHFSASSYTQKDQNIGKVTQLLDLYPEATDANKGAFYSTEPIFEISKDQWGHFKTIFIPFVDSNGVTYITGADITIYDLNQRLQLSASKAAAMASFFFFIALLVAGIYIFLLKRAISTDSASGFANHIALEYFIKKSPLHHMQLAVIWVNEIEDINSFYGTEVGDRVMKNLLEHFNKRRPTDSRIFRLATNKIVLLTSFDDNNNSFVNIIEEYNCSTPLLTNPFIYITLCAGIANGNKSMLLENAHIAALQAKQGRHTVVNYSKALHDVKSQYQYNVEMAKEVREAFENNRIVPYFQAIYDSTHNKIIQYECLARMITCQGEILKPDAFLNVVNRSRMDGMLTRSMLTQCFERFRKTSICWSINITAQDMLDPGLSEFLESELKRYPQPRNITLELLETEAIANFSEVKAFIAMVRQRGVKVFIDDFGTGYSNISNVLKLEVDGIKLDGTLIRQIIHDKDIYLYIEHIASFSKQLNLQLIAEWVENKAIVDALLKANVTLMQGYYFAEPAPQISSRLKKTITAQPLIGGSAESSPNTFSQTE</sequence>
<dbReference type="RefSeq" id="WP_054455125.1">
    <property type="nucleotide sequence ID" value="NZ_LHPH01000018.1"/>
</dbReference>
<dbReference type="InterPro" id="IPR000160">
    <property type="entry name" value="GGDEF_dom"/>
</dbReference>
<dbReference type="InterPro" id="IPR035919">
    <property type="entry name" value="EAL_sf"/>
</dbReference>
<evidence type="ECO:0000259" key="3">
    <source>
        <dbReference type="PROSITE" id="PS50887"/>
    </source>
</evidence>
<accession>A0A0N1EIF4</accession>
<dbReference type="AlphaFoldDB" id="A0A0N1EIF4"/>
<organism evidence="4 5">
    <name type="scientific">Pseudoalteromonas porphyrae</name>
    <dbReference type="NCBI Taxonomy" id="187330"/>
    <lineage>
        <taxon>Bacteria</taxon>
        <taxon>Pseudomonadati</taxon>
        <taxon>Pseudomonadota</taxon>
        <taxon>Gammaproteobacteria</taxon>
        <taxon>Alteromonadales</taxon>
        <taxon>Pseudoalteromonadaceae</taxon>
        <taxon>Pseudoalteromonas</taxon>
    </lineage>
</organism>
<dbReference type="SUPFAM" id="SSF55073">
    <property type="entry name" value="Nucleotide cyclase"/>
    <property type="match status" value="1"/>
</dbReference>
<dbReference type="InterPro" id="IPR001633">
    <property type="entry name" value="EAL_dom"/>
</dbReference>
<feature type="transmembrane region" description="Helical" evidence="1">
    <location>
        <begin position="12"/>
        <end position="30"/>
    </location>
</feature>
<dbReference type="InterPro" id="IPR050706">
    <property type="entry name" value="Cyclic-di-GMP_PDE-like"/>
</dbReference>
<dbReference type="PANTHER" id="PTHR33121">
    <property type="entry name" value="CYCLIC DI-GMP PHOSPHODIESTERASE PDEF"/>
    <property type="match status" value="1"/>
</dbReference>
<name>A0A0N1EIF4_9GAMM</name>
<keyword evidence="1" id="KW-0812">Transmembrane</keyword>
<keyword evidence="1" id="KW-0472">Membrane</keyword>
<evidence type="ECO:0000313" key="4">
    <source>
        <dbReference type="EMBL" id="KPH61386.1"/>
    </source>
</evidence>
<dbReference type="InterPro" id="IPR043128">
    <property type="entry name" value="Rev_trsase/Diguanyl_cyclase"/>
</dbReference>
<dbReference type="STRING" id="187330.AMS58_07065"/>
<keyword evidence="5" id="KW-1185">Reference proteome</keyword>
<dbReference type="PROSITE" id="PS50883">
    <property type="entry name" value="EAL"/>
    <property type="match status" value="1"/>
</dbReference>
<dbReference type="SMART" id="SM00052">
    <property type="entry name" value="EAL"/>
    <property type="match status" value="1"/>
</dbReference>
<dbReference type="GO" id="GO:0071111">
    <property type="term" value="F:cyclic-guanylate-specific phosphodiesterase activity"/>
    <property type="evidence" value="ECO:0007669"/>
    <property type="project" value="InterPro"/>
</dbReference>
<keyword evidence="1" id="KW-1133">Transmembrane helix</keyword>
<reference evidence="4 5" key="1">
    <citation type="submission" date="2015-08" db="EMBL/GenBank/DDBJ databases">
        <title>Draft Genome Sequence of Pseudoalteromonas porphyrae UCD-SED14.</title>
        <authorList>
            <person name="Coil D.A."/>
            <person name="Jospin G."/>
            <person name="Lee R.D."/>
            <person name="Eisen J.A."/>
        </authorList>
    </citation>
    <scope>NUCLEOTIDE SEQUENCE [LARGE SCALE GENOMIC DNA]</scope>
    <source>
        <strain evidence="4 5">UCD-SED14</strain>
    </source>
</reference>
<dbReference type="InterPro" id="IPR029787">
    <property type="entry name" value="Nucleotide_cyclase"/>
</dbReference>
<evidence type="ECO:0000259" key="2">
    <source>
        <dbReference type="PROSITE" id="PS50883"/>
    </source>
</evidence>
<feature type="transmembrane region" description="Helical" evidence="1">
    <location>
        <begin position="193"/>
        <end position="214"/>
    </location>
</feature>
<proteinExistence type="predicted"/>
<dbReference type="PROSITE" id="PS50887">
    <property type="entry name" value="GGDEF"/>
    <property type="match status" value="1"/>
</dbReference>
<comment type="caution">
    <text evidence="4">The sequence shown here is derived from an EMBL/GenBank/DDBJ whole genome shotgun (WGS) entry which is preliminary data.</text>
</comment>
<dbReference type="Gene3D" id="3.30.70.270">
    <property type="match status" value="1"/>
</dbReference>
<dbReference type="EMBL" id="LHPH01000018">
    <property type="protein sequence ID" value="KPH61386.1"/>
    <property type="molecule type" value="Genomic_DNA"/>
</dbReference>
<dbReference type="Proteomes" id="UP000037848">
    <property type="component" value="Unassembled WGS sequence"/>
</dbReference>
<dbReference type="Pfam" id="PF00563">
    <property type="entry name" value="EAL"/>
    <property type="match status" value="1"/>
</dbReference>
<dbReference type="SUPFAM" id="SSF141868">
    <property type="entry name" value="EAL domain-like"/>
    <property type="match status" value="1"/>
</dbReference>
<feature type="domain" description="EAL" evidence="2">
    <location>
        <begin position="379"/>
        <end position="626"/>
    </location>
</feature>
<dbReference type="CDD" id="cd01948">
    <property type="entry name" value="EAL"/>
    <property type="match status" value="1"/>
</dbReference>
<evidence type="ECO:0000256" key="1">
    <source>
        <dbReference type="SAM" id="Phobius"/>
    </source>
</evidence>
<protein>
    <submittedName>
        <fullName evidence="4">Diguanylate phosphodiesterase</fullName>
    </submittedName>
</protein>
<feature type="domain" description="GGDEF" evidence="3">
    <location>
        <begin position="243"/>
        <end position="367"/>
    </location>
</feature>
<dbReference type="OrthoDB" id="5894408at2"/>
<evidence type="ECO:0000313" key="5">
    <source>
        <dbReference type="Proteomes" id="UP000037848"/>
    </source>
</evidence>
<dbReference type="PANTHER" id="PTHR33121:SF79">
    <property type="entry name" value="CYCLIC DI-GMP PHOSPHODIESTERASE PDED-RELATED"/>
    <property type="match status" value="1"/>
</dbReference>
<dbReference type="Gene3D" id="3.20.20.450">
    <property type="entry name" value="EAL domain"/>
    <property type="match status" value="1"/>
</dbReference>
<gene>
    <name evidence="4" type="ORF">ADS77_14855</name>
</gene>